<reference evidence="2" key="1">
    <citation type="submission" date="2016-10" db="EMBL/GenBank/DDBJ databases">
        <title>Comparative genomics uncovers the prolific and rare metabolic potential of the cyanobacterial genus Moorea.</title>
        <authorList>
            <person name="Leao T."/>
            <person name="Castelao G."/>
            <person name="Korobeynikov A."/>
            <person name="Monroe E.A."/>
            <person name="Podell S."/>
            <person name="Glukhov E."/>
            <person name="Allen E."/>
            <person name="Gerwick W.H."/>
            <person name="Gerwick L."/>
        </authorList>
    </citation>
    <scope>NUCLEOTIDE SEQUENCE [LARGE SCALE GENOMIC DNA]</scope>
    <source>
        <strain evidence="2">JHB</strain>
    </source>
</reference>
<dbReference type="EMBL" id="CP017708">
    <property type="protein sequence ID" value="AOY83976.1"/>
    <property type="molecule type" value="Genomic_DNA"/>
</dbReference>
<sequence length="67" mass="7819">MVRILSRFTLVAVTLIMTIPSFCETCENMDIFYEDFLKLPRSLLMRIDVVCENTDDNCEGFKSSQKF</sequence>
<dbReference type="AlphaFoldDB" id="A0A1D9G8I9"/>
<dbReference type="Proteomes" id="UP000176944">
    <property type="component" value="Chromosome"/>
</dbReference>
<protein>
    <submittedName>
        <fullName evidence="1">Uncharacterized protein</fullName>
    </submittedName>
</protein>
<proteinExistence type="predicted"/>
<gene>
    <name evidence="1" type="ORF">BJP36_32690</name>
</gene>
<name>A0A1D9G8I9_MOOP1</name>
<organism evidence="1 2">
    <name type="scientific">Moorena producens (strain JHB)</name>
    <dbReference type="NCBI Taxonomy" id="1454205"/>
    <lineage>
        <taxon>Bacteria</taxon>
        <taxon>Bacillati</taxon>
        <taxon>Cyanobacteriota</taxon>
        <taxon>Cyanophyceae</taxon>
        <taxon>Coleofasciculales</taxon>
        <taxon>Coleofasciculaceae</taxon>
        <taxon>Moorena</taxon>
    </lineage>
</organism>
<evidence type="ECO:0000313" key="2">
    <source>
        <dbReference type="Proteomes" id="UP000176944"/>
    </source>
</evidence>
<evidence type="ECO:0000313" key="1">
    <source>
        <dbReference type="EMBL" id="AOY83976.1"/>
    </source>
</evidence>
<accession>A0A1D9G8I9</accession>